<dbReference type="HOGENOM" id="CLU_313530_0_0_1"/>
<name>A0A0D2BSS7_9EURO</name>
<dbReference type="Gene3D" id="1.50.10.10">
    <property type="match status" value="1"/>
</dbReference>
<keyword evidence="2" id="KW-0808">Transferase</keyword>
<dbReference type="AlphaFoldDB" id="A0A0D2BSS7"/>
<dbReference type="GO" id="GO:0016757">
    <property type="term" value="F:glycosyltransferase activity"/>
    <property type="evidence" value="ECO:0007669"/>
    <property type="project" value="UniProtKB-KW"/>
</dbReference>
<feature type="domain" description="Glycosyl hydrolase 94 catalytic" evidence="4">
    <location>
        <begin position="436"/>
        <end position="766"/>
    </location>
</feature>
<dbReference type="OrthoDB" id="5337493at2759"/>
<dbReference type="Gene3D" id="2.70.98.40">
    <property type="entry name" value="Glycoside hydrolase, family 65, N-terminal domain"/>
    <property type="match status" value="1"/>
</dbReference>
<dbReference type="GeneID" id="25326147"/>
<protein>
    <recommendedName>
        <fullName evidence="7">Glycosyl hydrolase 36 catalytic domain-containing protein</fullName>
    </recommendedName>
</protein>
<dbReference type="GO" id="GO:0005975">
    <property type="term" value="P:carbohydrate metabolic process"/>
    <property type="evidence" value="ECO:0007669"/>
    <property type="project" value="InterPro"/>
</dbReference>
<dbReference type="InterPro" id="IPR033432">
    <property type="entry name" value="GH94_catalytic"/>
</dbReference>
<evidence type="ECO:0000259" key="4">
    <source>
        <dbReference type="Pfam" id="PF17167"/>
    </source>
</evidence>
<evidence type="ECO:0000313" key="5">
    <source>
        <dbReference type="EMBL" id="KIW55501.1"/>
    </source>
</evidence>
<evidence type="ECO:0000259" key="3">
    <source>
        <dbReference type="Pfam" id="PF06165"/>
    </source>
</evidence>
<organism evidence="5 6">
    <name type="scientific">Exophiala xenobiotica</name>
    <dbReference type="NCBI Taxonomy" id="348802"/>
    <lineage>
        <taxon>Eukaryota</taxon>
        <taxon>Fungi</taxon>
        <taxon>Dikarya</taxon>
        <taxon>Ascomycota</taxon>
        <taxon>Pezizomycotina</taxon>
        <taxon>Eurotiomycetes</taxon>
        <taxon>Chaetothyriomycetidae</taxon>
        <taxon>Chaetothyriales</taxon>
        <taxon>Herpotrichiellaceae</taxon>
        <taxon>Exophiala</taxon>
    </lineage>
</organism>
<dbReference type="Pfam" id="PF17167">
    <property type="entry name" value="Glyco_hydro_94"/>
    <property type="match status" value="1"/>
</dbReference>
<accession>A0A0D2BSS7</accession>
<dbReference type="InterPro" id="IPR010383">
    <property type="entry name" value="Glyco_hydrolase_94_b-supersand"/>
</dbReference>
<dbReference type="EMBL" id="KN847319">
    <property type="protein sequence ID" value="KIW55501.1"/>
    <property type="molecule type" value="Genomic_DNA"/>
</dbReference>
<dbReference type="RefSeq" id="XP_013316085.1">
    <property type="nucleotide sequence ID" value="XM_013460631.1"/>
</dbReference>
<dbReference type="PANTHER" id="PTHR37469">
    <property type="entry name" value="CELLOBIONIC ACID PHOSPHORYLASE-RELATED"/>
    <property type="match status" value="1"/>
</dbReference>
<dbReference type="InterPro" id="IPR037018">
    <property type="entry name" value="GH65_N"/>
</dbReference>
<dbReference type="InterPro" id="IPR052047">
    <property type="entry name" value="GH94_Enzymes"/>
</dbReference>
<dbReference type="Pfam" id="PF06165">
    <property type="entry name" value="GH94_b-supersand"/>
    <property type="match status" value="1"/>
</dbReference>
<dbReference type="Proteomes" id="UP000054342">
    <property type="component" value="Unassembled WGS sequence"/>
</dbReference>
<dbReference type="SUPFAM" id="SSF48208">
    <property type="entry name" value="Six-hairpin glycosidases"/>
    <property type="match status" value="1"/>
</dbReference>
<reference evidence="5 6" key="1">
    <citation type="submission" date="2015-01" db="EMBL/GenBank/DDBJ databases">
        <title>The Genome Sequence of Exophiala xenobiotica CBS118157.</title>
        <authorList>
            <consortium name="The Broad Institute Genomics Platform"/>
            <person name="Cuomo C."/>
            <person name="de Hoog S."/>
            <person name="Gorbushina A."/>
            <person name="Stielow B."/>
            <person name="Teixiera M."/>
            <person name="Abouelleil A."/>
            <person name="Chapman S.B."/>
            <person name="Priest M."/>
            <person name="Young S.K."/>
            <person name="Wortman J."/>
            <person name="Nusbaum C."/>
            <person name="Birren B."/>
        </authorList>
    </citation>
    <scope>NUCLEOTIDE SEQUENCE [LARGE SCALE GENOMIC DNA]</scope>
    <source>
        <strain evidence="5 6">CBS 118157</strain>
    </source>
</reference>
<evidence type="ECO:0000313" key="6">
    <source>
        <dbReference type="Proteomes" id="UP000054342"/>
    </source>
</evidence>
<feature type="domain" description="Glycosyl hydrolase 94 supersandwich" evidence="3">
    <location>
        <begin position="287"/>
        <end position="381"/>
    </location>
</feature>
<sequence length="934" mass="104193">MGSIHESYLSVLDANTIEKKAYGSGSFGEWIVDDLNNPAFRYTSDQRHDPKAETPVTPGGLLGATEHIHQVGNDRLVAIASNHGYVQVRQDEGGPKFLNSFSLERSQFGGGIGYLTDGKEMLSTFYSPDGNPKQFERVFGMGYFQKKIHSQRLSVDQVIQTPFGDDPVVLSQVTITNKTSETLSDLCWIEYWGCHQYQFSFRQYMLAQAHKTSAVEMRHKFSDRFQHSFTLLDGRNTGLMNKQTYTGDSEEENAQWEALKPVLAANPTMFAGGAVSEPADGNVGFDDFNPPRTFLVSLDAPSDVMSTNGEKFFGSQGVSKPSGLLTGLTNDLSYTGASSAMLIQRRLSLSPAESRTLYFLYGYCNGEGDSQVSALVEKYRHVASTTWKDSSKLWNASGMKFSAQNSWIARETAWHYYYLRSALTYDSYFQEHILTQGAQYVYVMGNNSSARDPLQHVLPLVYSDPQIVKEVLRYTLKSVRTDGSIPYGMVGHGMPMPTIMDDASDIPLFLLWLASEYVLATRDHAFLDESVLTYPLYSDTPNRATVFSLLQSAYQCMQKKIGTGEHGLFRQLQDDWNDAVIALWVPKQHRDECVRDGESVPNSAMATYVFKHYARMIEYVRKLSTPTVTTIPADLAATALRDAEHHRQATTKTWTGKWFKRAWLGSATGWLGEKNIWLEPQPWALIAEATDAQTAPILVDSIDKMLRQPSTIGAMQQNGPGENMTNGCKRPLGMSVNGGVWPALNVTLIWALVQNGYGSMAWEEWQRNSLAWHATTYPDVWYGTWSSLDSVNSAFNERPGRASYSEVFNQEDFPVTNSHIHASQLLGIPKLLGIEFKSAGLELRPSTVQEPYTFESALVGVSRSSAGYCGWYAPMTSGNWTVIVHLPEAETASVGGVEINGKRQEPTWTDARRLLIVGLSSTTERLAWKVEVRS</sequence>
<keyword evidence="6" id="KW-1185">Reference proteome</keyword>
<proteinExistence type="predicted"/>
<gene>
    <name evidence="5" type="ORF">PV05_04239</name>
</gene>
<dbReference type="InterPro" id="IPR012341">
    <property type="entry name" value="6hp_glycosidase-like_sf"/>
</dbReference>
<evidence type="ECO:0008006" key="7">
    <source>
        <dbReference type="Google" id="ProtNLM"/>
    </source>
</evidence>
<evidence type="ECO:0000256" key="2">
    <source>
        <dbReference type="ARBA" id="ARBA00022679"/>
    </source>
</evidence>
<evidence type="ECO:0000256" key="1">
    <source>
        <dbReference type="ARBA" id="ARBA00022676"/>
    </source>
</evidence>
<dbReference type="InterPro" id="IPR008928">
    <property type="entry name" value="6-hairpin_glycosidase_sf"/>
</dbReference>
<keyword evidence="1" id="KW-0328">Glycosyltransferase</keyword>
<dbReference type="PANTHER" id="PTHR37469:SF2">
    <property type="entry name" value="CELLOBIONIC ACID PHOSPHORYLASE"/>
    <property type="match status" value="1"/>
</dbReference>